<dbReference type="PANTHER" id="PTHR35813:SF1">
    <property type="entry name" value="INNER MEMBRANE PROTEIN YBAN"/>
    <property type="match status" value="1"/>
</dbReference>
<dbReference type="Proteomes" id="UP000838748">
    <property type="component" value="Unassembled WGS sequence"/>
</dbReference>
<comment type="subcellular location">
    <subcellularLocation>
        <location evidence="1">Cell inner membrane</location>
        <topology evidence="1">Multi-pass membrane protein</topology>
    </subcellularLocation>
</comment>
<evidence type="ECO:0000256" key="2">
    <source>
        <dbReference type="SAM" id="Phobius"/>
    </source>
</evidence>
<evidence type="ECO:0000313" key="4">
    <source>
        <dbReference type="Proteomes" id="UP000838748"/>
    </source>
</evidence>
<evidence type="ECO:0000313" key="3">
    <source>
        <dbReference type="EMBL" id="CAH0540741.1"/>
    </source>
</evidence>
<feature type="transmembrane region" description="Helical" evidence="2">
    <location>
        <begin position="99"/>
        <end position="122"/>
    </location>
</feature>
<keyword evidence="4" id="KW-1185">Reference proteome</keyword>
<reference evidence="3" key="1">
    <citation type="submission" date="2021-11" db="EMBL/GenBank/DDBJ databases">
        <authorList>
            <person name="Rodrigo-Torres L."/>
            <person name="Arahal R. D."/>
            <person name="Lucena T."/>
        </authorList>
    </citation>
    <scope>NUCLEOTIDE SEQUENCE</scope>
    <source>
        <strain evidence="3">CECT 7928</strain>
    </source>
</reference>
<keyword evidence="2" id="KW-1133">Transmembrane helix</keyword>
<comment type="caution">
    <text evidence="3">The sequence shown here is derived from an EMBL/GenBank/DDBJ whole genome shotgun (WGS) entry which is preliminary data.</text>
</comment>
<name>A0ABM9A650_9VIBR</name>
<keyword evidence="2" id="KW-0812">Transmembrane</keyword>
<keyword evidence="1 2" id="KW-0472">Membrane</keyword>
<keyword evidence="1" id="KW-1003">Cell membrane</keyword>
<dbReference type="EMBL" id="CAKLDM010000002">
    <property type="protein sequence ID" value="CAH0540741.1"/>
    <property type="molecule type" value="Genomic_DNA"/>
</dbReference>
<protein>
    <recommendedName>
        <fullName evidence="1">Inner membrane protein</fullName>
    </recommendedName>
</protein>
<proteinExistence type="predicted"/>
<dbReference type="PIRSF" id="PIRSF016789">
    <property type="entry name" value="DUF454"/>
    <property type="match status" value="1"/>
</dbReference>
<gene>
    <name evidence="3" type="primary">ybaN</name>
    <name evidence="3" type="ORF">VMF7928_03082</name>
</gene>
<dbReference type="PANTHER" id="PTHR35813">
    <property type="entry name" value="INNER MEMBRANE PROTEIN YBAN"/>
    <property type="match status" value="1"/>
</dbReference>
<dbReference type="InterPro" id="IPR007401">
    <property type="entry name" value="DUF454"/>
</dbReference>
<feature type="transmembrane region" description="Helical" evidence="2">
    <location>
        <begin position="6"/>
        <end position="39"/>
    </location>
</feature>
<evidence type="ECO:0000256" key="1">
    <source>
        <dbReference type="PIRNR" id="PIRNR016789"/>
    </source>
</evidence>
<dbReference type="Pfam" id="PF04304">
    <property type="entry name" value="DUF454"/>
    <property type="match status" value="1"/>
</dbReference>
<accession>A0ABM9A650</accession>
<keyword evidence="1" id="KW-0997">Cell inner membrane</keyword>
<feature type="transmembrane region" description="Helical" evidence="2">
    <location>
        <begin position="77"/>
        <end position="93"/>
    </location>
</feature>
<organism evidence="3 4">
    <name type="scientific">Vibrio marisflavi CECT 7928</name>
    <dbReference type="NCBI Taxonomy" id="634439"/>
    <lineage>
        <taxon>Bacteria</taxon>
        <taxon>Pseudomonadati</taxon>
        <taxon>Pseudomonadota</taxon>
        <taxon>Gammaproteobacteria</taxon>
        <taxon>Vibrionales</taxon>
        <taxon>Vibrionaceae</taxon>
        <taxon>Vibrio</taxon>
    </lineage>
</organism>
<sequence>MRNVVFNSLGFICLLLAVIGIVLPVLPTTPFVLLASACFMRGSAKFRSWLHNHSVFGPILDNWHKSRAVSRSVKRRGVILITVSFALSIWIVSVDWLKILLLLTYLVLICWFIRLPTLEFVAHKRENH</sequence>
<dbReference type="RefSeq" id="WP_290368757.1">
    <property type="nucleotide sequence ID" value="NZ_CAKLDM010000002.1"/>
</dbReference>